<name>A0A918WXX4_9ACTN</name>
<proteinExistence type="predicted"/>
<dbReference type="AlphaFoldDB" id="A0A918WXX4"/>
<organism evidence="2 3">
    <name type="scientific">Streptomyces finlayi</name>
    <dbReference type="NCBI Taxonomy" id="67296"/>
    <lineage>
        <taxon>Bacteria</taxon>
        <taxon>Bacillati</taxon>
        <taxon>Actinomycetota</taxon>
        <taxon>Actinomycetes</taxon>
        <taxon>Kitasatosporales</taxon>
        <taxon>Streptomycetaceae</taxon>
        <taxon>Streptomyces</taxon>
    </lineage>
</organism>
<gene>
    <name evidence="2" type="ORF">GCM10010334_31440</name>
</gene>
<dbReference type="Proteomes" id="UP000638353">
    <property type="component" value="Unassembled WGS sequence"/>
</dbReference>
<protein>
    <submittedName>
        <fullName evidence="2">Uncharacterized protein</fullName>
    </submittedName>
</protein>
<reference evidence="2" key="1">
    <citation type="journal article" date="2014" name="Int. J. Syst. Evol. Microbiol.">
        <title>Complete genome sequence of Corynebacterium casei LMG S-19264T (=DSM 44701T), isolated from a smear-ripened cheese.</title>
        <authorList>
            <consortium name="US DOE Joint Genome Institute (JGI-PGF)"/>
            <person name="Walter F."/>
            <person name="Albersmeier A."/>
            <person name="Kalinowski J."/>
            <person name="Ruckert C."/>
        </authorList>
    </citation>
    <scope>NUCLEOTIDE SEQUENCE</scope>
    <source>
        <strain evidence="2">JCM 4637</strain>
    </source>
</reference>
<feature type="compositionally biased region" description="Low complexity" evidence="1">
    <location>
        <begin position="62"/>
        <end position="72"/>
    </location>
</feature>
<comment type="caution">
    <text evidence="2">The sequence shown here is derived from an EMBL/GenBank/DDBJ whole genome shotgun (WGS) entry which is preliminary data.</text>
</comment>
<dbReference type="EMBL" id="BMVC01000005">
    <property type="protein sequence ID" value="GHC93858.1"/>
    <property type="molecule type" value="Genomic_DNA"/>
</dbReference>
<evidence type="ECO:0000313" key="2">
    <source>
        <dbReference type="EMBL" id="GHC93858.1"/>
    </source>
</evidence>
<evidence type="ECO:0000256" key="1">
    <source>
        <dbReference type="SAM" id="MobiDB-lite"/>
    </source>
</evidence>
<sequence length="106" mass="10384">MAADRVRRAGGAAVCAAGGTGVRGAVLRGAAEVGVAGGRPRGPVPGVRAGAGTGAGPDRAYRPLARPSRPRGAAPPPKGARAEVGGAALPPAQRIRMEPETTMETV</sequence>
<evidence type="ECO:0000313" key="3">
    <source>
        <dbReference type="Proteomes" id="UP000638353"/>
    </source>
</evidence>
<reference evidence="2" key="2">
    <citation type="submission" date="2020-09" db="EMBL/GenBank/DDBJ databases">
        <authorList>
            <person name="Sun Q."/>
            <person name="Ohkuma M."/>
        </authorList>
    </citation>
    <scope>NUCLEOTIDE SEQUENCE</scope>
    <source>
        <strain evidence="2">JCM 4637</strain>
    </source>
</reference>
<accession>A0A918WXX4</accession>
<feature type="region of interest" description="Disordered" evidence="1">
    <location>
        <begin position="35"/>
        <end position="106"/>
    </location>
</feature>